<dbReference type="AlphaFoldDB" id="E9H010"/>
<evidence type="ECO:0000313" key="2">
    <source>
        <dbReference type="EMBL" id="EFX74968.1"/>
    </source>
</evidence>
<dbReference type="EMBL" id="GL732579">
    <property type="protein sequence ID" value="EFX74968.1"/>
    <property type="molecule type" value="Genomic_DNA"/>
</dbReference>
<feature type="compositionally biased region" description="Polar residues" evidence="1">
    <location>
        <begin position="12"/>
        <end position="29"/>
    </location>
</feature>
<dbReference type="HOGENOM" id="CLU_2640638_0_0_1"/>
<proteinExistence type="predicted"/>
<keyword evidence="3" id="KW-1185">Reference proteome</keyword>
<evidence type="ECO:0000313" key="3">
    <source>
        <dbReference type="Proteomes" id="UP000000305"/>
    </source>
</evidence>
<accession>E9H010</accession>
<name>E9H010_DAPPU</name>
<gene>
    <name evidence="2" type="ORF">DAPPUDRAFT_251249</name>
</gene>
<reference evidence="2 3" key="1">
    <citation type="journal article" date="2011" name="Science">
        <title>The ecoresponsive genome of Daphnia pulex.</title>
        <authorList>
            <person name="Colbourne J.K."/>
            <person name="Pfrender M.E."/>
            <person name="Gilbert D."/>
            <person name="Thomas W.K."/>
            <person name="Tucker A."/>
            <person name="Oakley T.H."/>
            <person name="Tokishita S."/>
            <person name="Aerts A."/>
            <person name="Arnold G.J."/>
            <person name="Basu M.K."/>
            <person name="Bauer D.J."/>
            <person name="Caceres C.E."/>
            <person name="Carmel L."/>
            <person name="Casola C."/>
            <person name="Choi J.H."/>
            <person name="Detter J.C."/>
            <person name="Dong Q."/>
            <person name="Dusheyko S."/>
            <person name="Eads B.D."/>
            <person name="Frohlich T."/>
            <person name="Geiler-Samerotte K.A."/>
            <person name="Gerlach D."/>
            <person name="Hatcher P."/>
            <person name="Jogdeo S."/>
            <person name="Krijgsveld J."/>
            <person name="Kriventseva E.V."/>
            <person name="Kultz D."/>
            <person name="Laforsch C."/>
            <person name="Lindquist E."/>
            <person name="Lopez J."/>
            <person name="Manak J.R."/>
            <person name="Muller J."/>
            <person name="Pangilinan J."/>
            <person name="Patwardhan R.P."/>
            <person name="Pitluck S."/>
            <person name="Pritham E.J."/>
            <person name="Rechtsteiner A."/>
            <person name="Rho M."/>
            <person name="Rogozin I.B."/>
            <person name="Sakarya O."/>
            <person name="Salamov A."/>
            <person name="Schaack S."/>
            <person name="Shapiro H."/>
            <person name="Shiga Y."/>
            <person name="Skalitzky C."/>
            <person name="Smith Z."/>
            <person name="Souvorov A."/>
            <person name="Sung W."/>
            <person name="Tang Z."/>
            <person name="Tsuchiya D."/>
            <person name="Tu H."/>
            <person name="Vos H."/>
            <person name="Wang M."/>
            <person name="Wolf Y.I."/>
            <person name="Yamagata H."/>
            <person name="Yamada T."/>
            <person name="Ye Y."/>
            <person name="Shaw J.R."/>
            <person name="Andrews J."/>
            <person name="Crease T.J."/>
            <person name="Tang H."/>
            <person name="Lucas S.M."/>
            <person name="Robertson H.M."/>
            <person name="Bork P."/>
            <person name="Koonin E.V."/>
            <person name="Zdobnov E.M."/>
            <person name="Grigoriev I.V."/>
            <person name="Lynch M."/>
            <person name="Boore J.L."/>
        </authorList>
    </citation>
    <scope>NUCLEOTIDE SEQUENCE [LARGE SCALE GENOMIC DNA]</scope>
</reference>
<dbReference type="KEGG" id="dpx:DAPPUDRAFT_251249"/>
<protein>
    <submittedName>
        <fullName evidence="2">Uncharacterized protein</fullName>
    </submittedName>
</protein>
<organism evidence="2 3">
    <name type="scientific">Daphnia pulex</name>
    <name type="common">Water flea</name>
    <dbReference type="NCBI Taxonomy" id="6669"/>
    <lineage>
        <taxon>Eukaryota</taxon>
        <taxon>Metazoa</taxon>
        <taxon>Ecdysozoa</taxon>
        <taxon>Arthropoda</taxon>
        <taxon>Crustacea</taxon>
        <taxon>Branchiopoda</taxon>
        <taxon>Diplostraca</taxon>
        <taxon>Cladocera</taxon>
        <taxon>Anomopoda</taxon>
        <taxon>Daphniidae</taxon>
        <taxon>Daphnia</taxon>
    </lineage>
</organism>
<dbReference type="Proteomes" id="UP000000305">
    <property type="component" value="Unassembled WGS sequence"/>
</dbReference>
<dbReference type="InParanoid" id="E9H010"/>
<evidence type="ECO:0000256" key="1">
    <source>
        <dbReference type="SAM" id="MobiDB-lite"/>
    </source>
</evidence>
<feature type="region of interest" description="Disordered" evidence="1">
    <location>
        <begin position="1"/>
        <end position="33"/>
    </location>
</feature>
<sequence>MAKPSLPHMEETSNTSTEEAQSNRTSSGNPVDAAYLPLQQTVSRTQIYNTVTVENMSQYFTSNSISAKVSENLKCHL</sequence>